<dbReference type="AlphaFoldDB" id="A0A5P9QF16"/>
<dbReference type="EC" id="1.11.1.10" evidence="2"/>
<organism evidence="2 3">
    <name type="scientific">Luteimicrobium xylanilyticum</name>
    <dbReference type="NCBI Taxonomy" id="1133546"/>
    <lineage>
        <taxon>Bacteria</taxon>
        <taxon>Bacillati</taxon>
        <taxon>Actinomycetota</taxon>
        <taxon>Actinomycetes</taxon>
        <taxon>Micrococcales</taxon>
        <taxon>Luteimicrobium</taxon>
    </lineage>
</organism>
<dbReference type="PANTHER" id="PTHR43689">
    <property type="entry name" value="HYDROLASE"/>
    <property type="match status" value="1"/>
</dbReference>
<dbReference type="RefSeq" id="WP_051136346.1">
    <property type="nucleotide sequence ID" value="NZ_BAABIH010000010.1"/>
</dbReference>
<dbReference type="Pfam" id="PF12697">
    <property type="entry name" value="Abhydrolase_6"/>
    <property type="match status" value="1"/>
</dbReference>
<name>A0A5P9QF16_9MICO</name>
<keyword evidence="3" id="KW-1185">Reference proteome</keyword>
<accession>A0A5P9QF16</accession>
<dbReference type="PRINTS" id="PR00111">
    <property type="entry name" value="ABHYDROLASE"/>
</dbReference>
<gene>
    <name evidence="2" type="ORF">KDY119_03392</name>
</gene>
<keyword evidence="2" id="KW-0575">Peroxidase</keyword>
<dbReference type="OrthoDB" id="3249793at2"/>
<evidence type="ECO:0000259" key="1">
    <source>
        <dbReference type="Pfam" id="PF12697"/>
    </source>
</evidence>
<protein>
    <submittedName>
        <fullName evidence="2">Chloride peroxidase</fullName>
        <ecNumber evidence="2">1.11.1.10</ecNumber>
    </submittedName>
</protein>
<proteinExistence type="predicted"/>
<dbReference type="PANTHER" id="PTHR43689:SF8">
    <property type="entry name" value="ALPHA_BETA-HYDROLASES SUPERFAMILY PROTEIN"/>
    <property type="match status" value="1"/>
</dbReference>
<evidence type="ECO:0000313" key="2">
    <source>
        <dbReference type="EMBL" id="QFU99856.1"/>
    </source>
</evidence>
<feature type="domain" description="AB hydrolase-1" evidence="1">
    <location>
        <begin position="19"/>
        <end position="242"/>
    </location>
</feature>
<dbReference type="InterPro" id="IPR029058">
    <property type="entry name" value="AB_hydrolase_fold"/>
</dbReference>
<evidence type="ECO:0000313" key="3">
    <source>
        <dbReference type="Proteomes" id="UP000326702"/>
    </source>
</evidence>
<sequence length="255" mass="26599">MIIDSVPLTLSDDGAGAPVLLLHGGGGPGTVAPFAPLLAERLGARVLVPTHPGFAGTERPDHLTTTRGLAVLYARLLDELDLDDVTVVGNSIGGWVAQELALLGTPRVGRMVLVDSVGVEVAGHPVADFFALTFPELAQLSYHDPERFVLDPASMTDEAQAVLAANRAALSVYAGAGMTDPTLFARLRGVEVPTLVVWGEDDRIADPEYGRALAGAIPGATLQVLPRTGHLPQLETPELLADTIAPFAAPTTAVR</sequence>
<dbReference type="Proteomes" id="UP000326702">
    <property type="component" value="Chromosome"/>
</dbReference>
<dbReference type="Gene3D" id="3.40.50.1820">
    <property type="entry name" value="alpha/beta hydrolase"/>
    <property type="match status" value="1"/>
</dbReference>
<dbReference type="GO" id="GO:0016691">
    <property type="term" value="F:chloride peroxidase activity"/>
    <property type="evidence" value="ECO:0007669"/>
    <property type="project" value="UniProtKB-EC"/>
</dbReference>
<reference evidence="2 3" key="1">
    <citation type="submission" date="2019-10" db="EMBL/GenBank/DDBJ databases">
        <title>Genome sequence of Luteimicrobium xylanilyticum HY-24.</title>
        <authorList>
            <person name="Kim D.Y."/>
            <person name="Park H.-Y."/>
        </authorList>
    </citation>
    <scope>NUCLEOTIDE SEQUENCE [LARGE SCALE GENOMIC DNA]</scope>
    <source>
        <strain evidence="2 3">HY-24</strain>
    </source>
</reference>
<keyword evidence="2" id="KW-0560">Oxidoreductase</keyword>
<dbReference type="InterPro" id="IPR000073">
    <property type="entry name" value="AB_hydrolase_1"/>
</dbReference>
<dbReference type="SUPFAM" id="SSF53474">
    <property type="entry name" value="alpha/beta-Hydrolases"/>
    <property type="match status" value="1"/>
</dbReference>
<dbReference type="KEGG" id="lxl:KDY119_03392"/>
<dbReference type="EMBL" id="CP045529">
    <property type="protein sequence ID" value="QFU99856.1"/>
    <property type="molecule type" value="Genomic_DNA"/>
</dbReference>